<dbReference type="PROSITE" id="PS00409">
    <property type="entry name" value="PROKAR_NTER_METHYL"/>
    <property type="match status" value="1"/>
</dbReference>
<proteinExistence type="predicted"/>
<dbReference type="InterPro" id="IPR045584">
    <property type="entry name" value="Pilin-like"/>
</dbReference>
<comment type="caution">
    <text evidence="2">The sequence shown here is derived from an EMBL/GenBank/DDBJ whole genome shotgun (WGS) entry which is preliminary data.</text>
</comment>
<protein>
    <recommendedName>
        <fullName evidence="4">Type II secretion system protein GspG C-terminal domain-containing protein</fullName>
    </recommendedName>
</protein>
<dbReference type="EMBL" id="MEZT01000014">
    <property type="protein sequence ID" value="OGD56730.1"/>
    <property type="molecule type" value="Genomic_DNA"/>
</dbReference>
<dbReference type="Pfam" id="PF07963">
    <property type="entry name" value="N_methyl"/>
    <property type="match status" value="1"/>
</dbReference>
<dbReference type="InterPro" id="IPR012902">
    <property type="entry name" value="N_methyl_site"/>
</dbReference>
<keyword evidence="1" id="KW-0472">Membrane</keyword>
<reference evidence="2 3" key="1">
    <citation type="journal article" date="2016" name="Nat. Commun.">
        <title>Thousands of microbial genomes shed light on interconnected biogeochemical processes in an aquifer system.</title>
        <authorList>
            <person name="Anantharaman K."/>
            <person name="Brown C.T."/>
            <person name="Hug L.A."/>
            <person name="Sharon I."/>
            <person name="Castelle C.J."/>
            <person name="Probst A.J."/>
            <person name="Thomas B.C."/>
            <person name="Singh A."/>
            <person name="Wilkins M.J."/>
            <person name="Karaoz U."/>
            <person name="Brodie E.L."/>
            <person name="Williams K.H."/>
            <person name="Hubbard S.S."/>
            <person name="Banfield J.F."/>
        </authorList>
    </citation>
    <scope>NUCLEOTIDE SEQUENCE [LARGE SCALE GENOMIC DNA]</scope>
</reference>
<gene>
    <name evidence="2" type="ORF">A2V71_04275</name>
</gene>
<organism evidence="2 3">
    <name type="scientific">Candidatus Berkelbacteria bacterium RBG_13_40_8</name>
    <dbReference type="NCBI Taxonomy" id="1797467"/>
    <lineage>
        <taxon>Bacteria</taxon>
        <taxon>Candidatus Berkelbacteria</taxon>
    </lineage>
</organism>
<feature type="transmembrane region" description="Helical" evidence="1">
    <location>
        <begin position="31"/>
        <end position="53"/>
    </location>
</feature>
<dbReference type="SUPFAM" id="SSF54523">
    <property type="entry name" value="Pili subunits"/>
    <property type="match status" value="1"/>
</dbReference>
<dbReference type="Gene3D" id="3.30.700.10">
    <property type="entry name" value="Glycoprotein, Type 4 Pilin"/>
    <property type="match status" value="1"/>
</dbReference>
<keyword evidence="1" id="KW-1133">Transmembrane helix</keyword>
<dbReference type="Proteomes" id="UP000178764">
    <property type="component" value="Unassembled WGS sequence"/>
</dbReference>
<dbReference type="NCBIfam" id="TIGR02532">
    <property type="entry name" value="IV_pilin_GFxxxE"/>
    <property type="match status" value="1"/>
</dbReference>
<name>A0A1F5DNV9_9BACT</name>
<sequence>MKKSYGFAPTPIDGYKNRPNKNRKTVRGFTLIELLITISIIGIMTAISVPILVNQKDRTKNLESAVAVLKDAILATQNLAYAPQNENAKEYILFVNLSDVDQGILGGLTLEPNNYAILVYDGTIVTEVKTIPFYKNVTLSTDCPVGSTDVFAMSYRVFDKVAGFKDPASSVFEYYDSGGWDTLWDACGDFADIRVDYNGQIKTIKVQKMTGEAYVE</sequence>
<evidence type="ECO:0008006" key="4">
    <source>
        <dbReference type="Google" id="ProtNLM"/>
    </source>
</evidence>
<evidence type="ECO:0000256" key="1">
    <source>
        <dbReference type="SAM" id="Phobius"/>
    </source>
</evidence>
<keyword evidence="1" id="KW-0812">Transmembrane</keyword>
<evidence type="ECO:0000313" key="2">
    <source>
        <dbReference type="EMBL" id="OGD56730.1"/>
    </source>
</evidence>
<evidence type="ECO:0000313" key="3">
    <source>
        <dbReference type="Proteomes" id="UP000178764"/>
    </source>
</evidence>
<accession>A0A1F5DNV9</accession>
<dbReference type="AlphaFoldDB" id="A0A1F5DNV9"/>